<accession>A0A2A5IZ10</accession>
<name>A0A2A5IZ10_RHOSG</name>
<feature type="domain" description="Transcriptional repressor PaaX-like N-terminal" evidence="1">
    <location>
        <begin position="15"/>
        <end position="72"/>
    </location>
</feature>
<dbReference type="AlphaFoldDB" id="A0A2A5IZ10"/>
<dbReference type="InterPro" id="IPR013225">
    <property type="entry name" value="PaaX_C"/>
</dbReference>
<organism evidence="3 4">
    <name type="scientific">Rhodococcus qingshengii</name>
    <dbReference type="NCBI Taxonomy" id="334542"/>
    <lineage>
        <taxon>Bacteria</taxon>
        <taxon>Bacillati</taxon>
        <taxon>Actinomycetota</taxon>
        <taxon>Actinomycetes</taxon>
        <taxon>Mycobacteriales</taxon>
        <taxon>Nocardiaceae</taxon>
        <taxon>Rhodococcus</taxon>
        <taxon>Rhodococcus erythropolis group</taxon>
    </lineage>
</organism>
<evidence type="ECO:0008006" key="5">
    <source>
        <dbReference type="Google" id="ProtNLM"/>
    </source>
</evidence>
<dbReference type="EMBL" id="NOVD01000069">
    <property type="protein sequence ID" value="PCK22493.1"/>
    <property type="molecule type" value="Genomic_DNA"/>
</dbReference>
<comment type="caution">
    <text evidence="3">The sequence shown here is derived from an EMBL/GenBank/DDBJ whole genome shotgun (WGS) entry which is preliminary data.</text>
</comment>
<reference evidence="3 4" key="1">
    <citation type="submission" date="2017-07" db="EMBL/GenBank/DDBJ databases">
        <title>Draft sequence of Rhodococcus enclensis 23b-28.</title>
        <authorList>
            <person name="Besaury L."/>
            <person name="Sancelme M."/>
            <person name="Amato P."/>
            <person name="Lallement A."/>
            <person name="Delort A.-M."/>
        </authorList>
    </citation>
    <scope>NUCLEOTIDE SEQUENCE [LARGE SCALE GENOMIC DNA]</scope>
    <source>
        <strain evidence="3 4">23b-28</strain>
    </source>
</reference>
<dbReference type="Pfam" id="PF08223">
    <property type="entry name" value="PaaX_C"/>
    <property type="match status" value="1"/>
</dbReference>
<dbReference type="Gene3D" id="1.10.10.10">
    <property type="entry name" value="Winged helix-like DNA-binding domain superfamily/Winged helix DNA-binding domain"/>
    <property type="match status" value="1"/>
</dbReference>
<dbReference type="Pfam" id="PF07848">
    <property type="entry name" value="PaaX"/>
    <property type="match status" value="1"/>
</dbReference>
<feature type="domain" description="Transcriptional repressor PaaX-like C-terminal" evidence="2">
    <location>
        <begin position="190"/>
        <end position="240"/>
    </location>
</feature>
<gene>
    <name evidence="3" type="ORF">CHR55_32235</name>
</gene>
<protein>
    <recommendedName>
        <fullName evidence="5">PaaX domain-containing protein, C-domain protein</fullName>
    </recommendedName>
</protein>
<dbReference type="PANTHER" id="PTHR30319:SF1">
    <property type="entry name" value="TRANSCRIPTIONAL REPRESSOR PAAX"/>
    <property type="match status" value="1"/>
</dbReference>
<dbReference type="RefSeq" id="WP_099698966.1">
    <property type="nucleotide sequence ID" value="NZ_NOVD01000069.1"/>
</dbReference>
<dbReference type="Proteomes" id="UP000230886">
    <property type="component" value="Unassembled WGS sequence"/>
</dbReference>
<dbReference type="InterPro" id="IPR036388">
    <property type="entry name" value="WH-like_DNA-bd_sf"/>
</dbReference>
<evidence type="ECO:0000313" key="4">
    <source>
        <dbReference type="Proteomes" id="UP000230886"/>
    </source>
</evidence>
<dbReference type="Gene3D" id="1.20.58.1460">
    <property type="match status" value="1"/>
</dbReference>
<dbReference type="Gene3D" id="3.30.70.2650">
    <property type="match status" value="1"/>
</dbReference>
<evidence type="ECO:0000313" key="3">
    <source>
        <dbReference type="EMBL" id="PCK22493.1"/>
    </source>
</evidence>
<sequence length="247" mass="27912">MTPRTLTELAPSMTARSVALSLLLGARPPRLHVRELISAGDLFEIAASSMRAALSRMVAAGELTVADSFYSLGPRHVDRQASQEAMIRPRRRPFDGVWEQRIIVTAGRQASSRAELRKLFAVHRFAELREGVWMRPANLVGEDLEQIEDVLRFETTVRNSRTLVRELWDLETWASEAKLLLVALSSPGHSKERFMAAAGAVRHLCSDPALPDELLPEYWPGDELRWAYEDYRAEFTQLSMNNAKDLQ</sequence>
<dbReference type="GO" id="GO:0006351">
    <property type="term" value="P:DNA-templated transcription"/>
    <property type="evidence" value="ECO:0007669"/>
    <property type="project" value="TreeGrafter"/>
</dbReference>
<proteinExistence type="predicted"/>
<dbReference type="PANTHER" id="PTHR30319">
    <property type="entry name" value="PHENYLACETIC ACID REGULATOR-RELATED TRANSCRIPTIONAL REPRESSOR"/>
    <property type="match status" value="1"/>
</dbReference>
<evidence type="ECO:0000259" key="2">
    <source>
        <dbReference type="Pfam" id="PF08223"/>
    </source>
</evidence>
<dbReference type="InterPro" id="IPR012906">
    <property type="entry name" value="PaaX-like_N"/>
</dbReference>
<evidence type="ECO:0000259" key="1">
    <source>
        <dbReference type="Pfam" id="PF07848"/>
    </source>
</evidence>